<dbReference type="EMBL" id="CP042910">
    <property type="protein sequence ID" value="QEG18377.1"/>
    <property type="molecule type" value="Genomic_DNA"/>
</dbReference>
<dbReference type="Proteomes" id="UP000322887">
    <property type="component" value="Chromosome"/>
</dbReference>
<protein>
    <submittedName>
        <fullName evidence="6">ATP-dependent zinc metalloprotease FtsH 3</fullName>
        <ecNumber evidence="6">3.4.24.-</ecNumber>
    </submittedName>
</protein>
<keyword evidence="4" id="KW-1133">Transmembrane helix</keyword>
<dbReference type="EC" id="3.4.24.-" evidence="6"/>
<dbReference type="InterPro" id="IPR050221">
    <property type="entry name" value="26S_Proteasome_ATPase"/>
</dbReference>
<keyword evidence="7" id="KW-1185">Reference proteome</keyword>
<keyword evidence="4" id="KW-0812">Transmembrane</keyword>
<evidence type="ECO:0000256" key="4">
    <source>
        <dbReference type="SAM" id="Phobius"/>
    </source>
</evidence>
<dbReference type="Gene3D" id="3.40.50.300">
    <property type="entry name" value="P-loop containing nucleotide triphosphate hydrolases"/>
    <property type="match status" value="1"/>
</dbReference>
<keyword evidence="4" id="KW-0472">Membrane</keyword>
<dbReference type="InterPro" id="IPR003593">
    <property type="entry name" value="AAA+_ATPase"/>
</dbReference>
<keyword evidence="3" id="KW-0067">ATP-binding</keyword>
<evidence type="ECO:0000259" key="5">
    <source>
        <dbReference type="SMART" id="SM00382"/>
    </source>
</evidence>
<evidence type="ECO:0000313" key="6">
    <source>
        <dbReference type="EMBL" id="QEG18377.1"/>
    </source>
</evidence>
<feature type="domain" description="AAA+ ATPase" evidence="5">
    <location>
        <begin position="288"/>
        <end position="417"/>
    </location>
</feature>
<keyword evidence="6" id="KW-0378">Hydrolase</keyword>
<keyword evidence="2" id="KW-0547">Nucleotide-binding</keyword>
<dbReference type="InterPro" id="IPR027417">
    <property type="entry name" value="P-loop_NTPase"/>
</dbReference>
<dbReference type="SMART" id="SM00382">
    <property type="entry name" value="AAA"/>
    <property type="match status" value="1"/>
</dbReference>
<organism evidence="6 7">
    <name type="scientific">Gimesia maris</name>
    <dbReference type="NCBI Taxonomy" id="122"/>
    <lineage>
        <taxon>Bacteria</taxon>
        <taxon>Pseudomonadati</taxon>
        <taxon>Planctomycetota</taxon>
        <taxon>Planctomycetia</taxon>
        <taxon>Planctomycetales</taxon>
        <taxon>Planctomycetaceae</taxon>
        <taxon>Gimesia</taxon>
    </lineage>
</organism>
<proteinExistence type="inferred from homology"/>
<dbReference type="PANTHER" id="PTHR23073">
    <property type="entry name" value="26S PROTEASOME REGULATORY SUBUNIT"/>
    <property type="match status" value="1"/>
</dbReference>
<dbReference type="Pfam" id="PF00004">
    <property type="entry name" value="AAA"/>
    <property type="match status" value="1"/>
</dbReference>
<name>A0ABX5YRX1_9PLAN</name>
<gene>
    <name evidence="6" type="primary">ftsH3_2</name>
    <name evidence="6" type="ORF">GmarT_42640</name>
</gene>
<dbReference type="CDD" id="cd19481">
    <property type="entry name" value="RecA-like_protease"/>
    <property type="match status" value="1"/>
</dbReference>
<dbReference type="Gene3D" id="1.10.8.60">
    <property type="match status" value="1"/>
</dbReference>
<evidence type="ECO:0000256" key="1">
    <source>
        <dbReference type="ARBA" id="ARBA00006914"/>
    </source>
</evidence>
<reference evidence="6 7" key="1">
    <citation type="submission" date="2019-08" db="EMBL/GenBank/DDBJ databases">
        <title>Deep-cultivation of Planctomycetes and their phenomic and genomic characterization uncovers novel biology.</title>
        <authorList>
            <person name="Wiegand S."/>
            <person name="Jogler M."/>
            <person name="Boedeker C."/>
            <person name="Pinto D."/>
            <person name="Vollmers J."/>
            <person name="Rivas-Marin E."/>
            <person name="Kohn T."/>
            <person name="Peeters S.H."/>
            <person name="Heuer A."/>
            <person name="Rast P."/>
            <person name="Oberbeckmann S."/>
            <person name="Bunk B."/>
            <person name="Jeske O."/>
            <person name="Meyerdierks A."/>
            <person name="Storesund J.E."/>
            <person name="Kallscheuer N."/>
            <person name="Luecker S."/>
            <person name="Lage O.M."/>
            <person name="Pohl T."/>
            <person name="Merkel B.J."/>
            <person name="Hornburger P."/>
            <person name="Mueller R.-W."/>
            <person name="Bruemmer F."/>
            <person name="Labrenz M."/>
            <person name="Spormann A.M."/>
            <person name="Op den Camp H."/>
            <person name="Overmann J."/>
            <person name="Amann R."/>
            <person name="Jetten M.S.M."/>
            <person name="Mascher T."/>
            <person name="Medema M.H."/>
            <person name="Devos D.P."/>
            <person name="Kaster A.-K."/>
            <person name="Ovreas L."/>
            <person name="Rohde M."/>
            <person name="Galperin M.Y."/>
            <person name="Jogler C."/>
        </authorList>
    </citation>
    <scope>NUCLEOTIDE SEQUENCE [LARGE SCALE GENOMIC DNA]</scope>
    <source>
        <strain evidence="6 7">DSM 8797</strain>
    </source>
</reference>
<sequence length="505" mass="55929">MFDMCIPELVALSHTGLALTVIQIFSKGGMMAYLGWLLLGLILGVAISFPVLKAFRRKTSHQDSVVPLLKSHFHPSPIGAITITERTFPMRVRADLQIAIDQLFGEGITVRHFCGVRGEFSHHGVNLSDCLIENRHSATVTIPPEYEEVDVGVEQPVRVLKIGLWLLEKEAIRFAAFLTPAGHYGQVTGVKLQVGTPNTTQGTKIAQEYFSHLEKAIQQARSYRGKVLSLEQQEHSYSGESKGITVHQLREVTRDQVILPAATLELLERNVIQFVKQRERLSQFKQSTKKGILFYGPPGTGKTHTIHYLSRTLPGHTTLLISAEQVGMLDEYMTLARLLQPSIVVLEDVDLIARDRNHMESPCEEVLLNKLLNEMDGLKPEAEILFILTTNRPETLEAALASRPGRVDQAIEFPLPDTEGRRKLIHLYSEGVTVGAEVIDDVLRRTAGVSAAFIKELMRRAVQFHLEREGTGEISSADVTNALDEMLVSGGSLNLKLLGATGVTV</sequence>
<comment type="similarity">
    <text evidence="1">Belongs to the AAA ATPase family.</text>
</comment>
<dbReference type="GO" id="GO:0008237">
    <property type="term" value="F:metallopeptidase activity"/>
    <property type="evidence" value="ECO:0007669"/>
    <property type="project" value="UniProtKB-KW"/>
</dbReference>
<feature type="transmembrane region" description="Helical" evidence="4">
    <location>
        <begin position="32"/>
        <end position="52"/>
    </location>
</feature>
<dbReference type="SUPFAM" id="SSF52540">
    <property type="entry name" value="P-loop containing nucleoside triphosphate hydrolases"/>
    <property type="match status" value="1"/>
</dbReference>
<evidence type="ECO:0000313" key="7">
    <source>
        <dbReference type="Proteomes" id="UP000322887"/>
    </source>
</evidence>
<dbReference type="GeneID" id="98648739"/>
<feature type="transmembrane region" description="Helical" evidence="4">
    <location>
        <begin position="9"/>
        <end position="26"/>
    </location>
</feature>
<accession>A0ABX5YRX1</accession>
<evidence type="ECO:0000256" key="3">
    <source>
        <dbReference type="ARBA" id="ARBA00022840"/>
    </source>
</evidence>
<dbReference type="RefSeq" id="WP_002644031.1">
    <property type="nucleotide sequence ID" value="NZ_CP042910.1"/>
</dbReference>
<dbReference type="InterPro" id="IPR003959">
    <property type="entry name" value="ATPase_AAA_core"/>
</dbReference>
<keyword evidence="6" id="KW-0645">Protease</keyword>
<evidence type="ECO:0000256" key="2">
    <source>
        <dbReference type="ARBA" id="ARBA00022741"/>
    </source>
</evidence>
<keyword evidence="6" id="KW-0482">Metalloprotease</keyword>